<accession>A0A6J0BXL8</accession>
<gene>
    <name evidence="3" type="primary">LOC107223625</name>
</gene>
<dbReference type="GeneID" id="107223625"/>
<keyword evidence="1" id="KW-0732">Signal</keyword>
<feature type="chain" id="PRO_5026881605" evidence="1">
    <location>
        <begin position="23"/>
        <end position="247"/>
    </location>
</feature>
<organism evidence="3">
    <name type="scientific">Neodiprion lecontei</name>
    <name type="common">Redheaded pine sawfly</name>
    <dbReference type="NCBI Taxonomy" id="441921"/>
    <lineage>
        <taxon>Eukaryota</taxon>
        <taxon>Metazoa</taxon>
        <taxon>Ecdysozoa</taxon>
        <taxon>Arthropoda</taxon>
        <taxon>Hexapoda</taxon>
        <taxon>Insecta</taxon>
        <taxon>Pterygota</taxon>
        <taxon>Neoptera</taxon>
        <taxon>Endopterygota</taxon>
        <taxon>Hymenoptera</taxon>
        <taxon>Tenthredinoidea</taxon>
        <taxon>Diprionidae</taxon>
        <taxon>Diprioninae</taxon>
        <taxon>Neodiprion</taxon>
    </lineage>
</organism>
<evidence type="ECO:0000313" key="3">
    <source>
        <dbReference type="RefSeq" id="XP_015518848.1"/>
    </source>
</evidence>
<dbReference type="RefSeq" id="XP_015518848.1">
    <property type="nucleotide sequence ID" value="XM_015663362.2"/>
</dbReference>
<proteinExistence type="predicted"/>
<reference evidence="3" key="1">
    <citation type="submission" date="2025-08" db="UniProtKB">
        <authorList>
            <consortium name="RefSeq"/>
        </authorList>
    </citation>
    <scope>IDENTIFICATION</scope>
    <source>
        <tissue evidence="3">Thorax and Abdomen</tissue>
    </source>
</reference>
<name>A0A6J0BXL8_NEOLC</name>
<feature type="signal peptide" evidence="1">
    <location>
        <begin position="1"/>
        <end position="22"/>
    </location>
</feature>
<dbReference type="AlphaFoldDB" id="A0A6J0BXL8"/>
<dbReference type="Proteomes" id="UP000829291">
    <property type="component" value="Chromosome 2"/>
</dbReference>
<protein>
    <submittedName>
        <fullName evidence="3">Uncharacterized protein LOC107223625</fullName>
    </submittedName>
</protein>
<dbReference type="InParanoid" id="A0A6J0BXL8"/>
<keyword evidence="2" id="KW-1185">Reference proteome</keyword>
<dbReference type="KEGG" id="nlo:107223625"/>
<evidence type="ECO:0000256" key="1">
    <source>
        <dbReference type="SAM" id="SignalP"/>
    </source>
</evidence>
<dbReference type="OrthoDB" id="10299629at2759"/>
<sequence>MASFVGLFCFILVACGPSVISAQAIIAGQADRLLSQVNTMVETVNHDAATYKTELQGLFDELSETTASNLETIDGAVKEFNDNFEAALASLVHTVHPSEDVNSCTSLADPLRLRSDAILEESDSCMKREVTQASAEKAITEVYVNSQLSTLDYMQSMAQNCMTSYENSEQTTSDASQAFACVQIIHMSVSSLVVRFELVIDIAVSRSLYDGYQSRVAACANTASSGITALIADSKIVYENIDACLRA</sequence>
<evidence type="ECO:0000313" key="2">
    <source>
        <dbReference type="Proteomes" id="UP000829291"/>
    </source>
</evidence>